<keyword evidence="8" id="KW-0396">Initiation factor</keyword>
<protein>
    <submittedName>
        <fullName evidence="8">Transcription initiation factor TFIID subunit 11</fullName>
    </submittedName>
</protein>
<proteinExistence type="evidence at transcript level"/>
<name>T2MCS7_HYDVU</name>
<sequence length="232" mass="26368">DITLSAADNSLQVVTENFFKVYGDTDKFCVDYGFTINSSKTQLIVFKSLRKKLPDNQHIKIENIEVQTVTHVKFHIMSNDEEIFKKPFDVVPTSSRNTDPVKPSSNPKKSMEEETITEEQEVERKKLSMLVSAFSEEQLNRYEMYRRASFPKAAIKRFMQNVTGGTSVPPNVVIAMAGIAKVFVGEIVEEALDVMEKWGETGPIKPKHLREASRILKKKNAAPSNRYRGSMF</sequence>
<dbReference type="InterPro" id="IPR045127">
    <property type="entry name" value="TAF11-like"/>
</dbReference>
<comment type="subcellular location">
    <subcellularLocation>
        <location evidence="1">Nucleus</location>
    </subcellularLocation>
</comment>
<keyword evidence="4" id="KW-0804">Transcription</keyword>
<dbReference type="GO" id="GO:0016251">
    <property type="term" value="F:RNA polymerase II general transcription initiation factor activity"/>
    <property type="evidence" value="ECO:0007669"/>
    <property type="project" value="TreeGrafter"/>
</dbReference>
<evidence type="ECO:0000259" key="7">
    <source>
        <dbReference type="Pfam" id="PF04719"/>
    </source>
</evidence>
<dbReference type="PANTHER" id="PTHR13218">
    <property type="entry name" value="TRANSCRIPTION INITIATION FACTOR TFIID SUBUNIT 11-RELATED"/>
    <property type="match status" value="1"/>
</dbReference>
<dbReference type="GO" id="GO:0003743">
    <property type="term" value="F:translation initiation factor activity"/>
    <property type="evidence" value="ECO:0007669"/>
    <property type="project" value="UniProtKB-KW"/>
</dbReference>
<dbReference type="GO" id="GO:0005669">
    <property type="term" value="C:transcription factor TFIID complex"/>
    <property type="evidence" value="ECO:0007669"/>
    <property type="project" value="InterPro"/>
</dbReference>
<keyword evidence="3" id="KW-0805">Transcription regulation</keyword>
<feature type="region of interest" description="Disordered" evidence="6">
    <location>
        <begin position="91"/>
        <end position="115"/>
    </location>
</feature>
<dbReference type="CDD" id="cd08048">
    <property type="entry name" value="HFD_TAF11"/>
    <property type="match status" value="1"/>
</dbReference>
<dbReference type="EMBL" id="HAAD01003712">
    <property type="protein sequence ID" value="CDG69944.1"/>
    <property type="molecule type" value="mRNA"/>
</dbReference>
<dbReference type="OrthoDB" id="28335at2759"/>
<evidence type="ECO:0000313" key="8">
    <source>
        <dbReference type="EMBL" id="CDG69944.1"/>
    </source>
</evidence>
<dbReference type="GO" id="GO:0046982">
    <property type="term" value="F:protein heterodimerization activity"/>
    <property type="evidence" value="ECO:0007669"/>
    <property type="project" value="InterPro"/>
</dbReference>
<dbReference type="GO" id="GO:0051123">
    <property type="term" value="P:RNA polymerase II preinitiation complex assembly"/>
    <property type="evidence" value="ECO:0007669"/>
    <property type="project" value="InterPro"/>
</dbReference>
<keyword evidence="5" id="KW-0539">Nucleus</keyword>
<reference evidence="8" key="1">
    <citation type="journal article" date="2013" name="Genome Biol. Evol.">
        <title>Punctuated emergences of genetic and phenotypic innovations in eumetazoan, bilaterian, euteleostome, and hominidae ancestors.</title>
        <authorList>
            <person name="Wenger Y."/>
            <person name="Galliot B."/>
        </authorList>
    </citation>
    <scope>NUCLEOTIDE SEQUENCE</scope>
    <source>
        <tissue evidence="8">Whole animals</tissue>
    </source>
</reference>
<feature type="non-terminal residue" evidence="8">
    <location>
        <position position="1"/>
    </location>
</feature>
<feature type="compositionally biased region" description="Polar residues" evidence="6">
    <location>
        <begin position="92"/>
        <end position="108"/>
    </location>
</feature>
<dbReference type="Pfam" id="PF04719">
    <property type="entry name" value="TAFII28"/>
    <property type="match status" value="1"/>
</dbReference>
<dbReference type="FunFam" id="1.10.20.10:FF:000025">
    <property type="entry name" value="Transcription initiation factor TFIID subunit 11"/>
    <property type="match status" value="1"/>
</dbReference>
<evidence type="ECO:0000256" key="3">
    <source>
        <dbReference type="ARBA" id="ARBA00023015"/>
    </source>
</evidence>
<dbReference type="InterPro" id="IPR009072">
    <property type="entry name" value="Histone-fold"/>
</dbReference>
<feature type="domain" description="TAFII28-like protein" evidence="7">
    <location>
        <begin position="129"/>
        <end position="214"/>
    </location>
</feature>
<dbReference type="SUPFAM" id="SSF47113">
    <property type="entry name" value="Histone-fold"/>
    <property type="match status" value="1"/>
</dbReference>
<evidence type="ECO:0000256" key="6">
    <source>
        <dbReference type="SAM" id="MobiDB-lite"/>
    </source>
</evidence>
<organism evidence="8">
    <name type="scientific">Hydra vulgaris</name>
    <name type="common">Hydra</name>
    <name type="synonym">Hydra attenuata</name>
    <dbReference type="NCBI Taxonomy" id="6087"/>
    <lineage>
        <taxon>Eukaryota</taxon>
        <taxon>Metazoa</taxon>
        <taxon>Cnidaria</taxon>
        <taxon>Hydrozoa</taxon>
        <taxon>Hydroidolina</taxon>
        <taxon>Anthoathecata</taxon>
        <taxon>Aplanulata</taxon>
        <taxon>Hydridae</taxon>
        <taxon>Hydra</taxon>
    </lineage>
</organism>
<comment type="similarity">
    <text evidence="2">Belongs to the TAF11 family.</text>
</comment>
<dbReference type="InterPro" id="IPR006809">
    <property type="entry name" value="TAFII28_dom"/>
</dbReference>
<dbReference type="PANTHER" id="PTHR13218:SF8">
    <property type="entry name" value="TRANSCRIPTION INITIATION FACTOR TFIID SUBUNIT 11"/>
    <property type="match status" value="1"/>
</dbReference>
<evidence type="ECO:0000256" key="5">
    <source>
        <dbReference type="ARBA" id="ARBA00023242"/>
    </source>
</evidence>
<dbReference type="Gene3D" id="1.10.20.10">
    <property type="entry name" value="Histone, subunit A"/>
    <property type="match status" value="1"/>
</dbReference>
<accession>T2MCS7</accession>
<evidence type="ECO:0000256" key="2">
    <source>
        <dbReference type="ARBA" id="ARBA00009788"/>
    </source>
</evidence>
<gene>
    <name evidence="8" type="primary">TAF11</name>
</gene>
<evidence type="ECO:0000256" key="4">
    <source>
        <dbReference type="ARBA" id="ARBA00023163"/>
    </source>
</evidence>
<keyword evidence="8" id="KW-0648">Protein biosynthesis</keyword>
<dbReference type="AlphaFoldDB" id="T2MCS7"/>
<evidence type="ECO:0000256" key="1">
    <source>
        <dbReference type="ARBA" id="ARBA00004123"/>
    </source>
</evidence>